<protein>
    <submittedName>
        <fullName evidence="1">Uncharacterized protein</fullName>
    </submittedName>
</protein>
<dbReference type="EMBL" id="BARW01042397">
    <property type="protein sequence ID" value="GAJ22079.1"/>
    <property type="molecule type" value="Genomic_DNA"/>
</dbReference>
<evidence type="ECO:0000313" key="1">
    <source>
        <dbReference type="EMBL" id="GAJ22079.1"/>
    </source>
</evidence>
<sequence>LETDSLGKVNVTDYNISYSGYSVPCFFRDNQNKIKLLVGSEQGKIFYFKDIEDNLSGAFTESDS</sequence>
<accession>X1UX84</accession>
<reference evidence="1" key="1">
    <citation type="journal article" date="2014" name="Front. Microbiol.">
        <title>High frequency of phylogenetically diverse reductive dehalogenase-homologous genes in deep subseafloor sedimentary metagenomes.</title>
        <authorList>
            <person name="Kawai M."/>
            <person name="Futagami T."/>
            <person name="Toyoda A."/>
            <person name="Takaki Y."/>
            <person name="Nishi S."/>
            <person name="Hori S."/>
            <person name="Arai W."/>
            <person name="Tsubouchi T."/>
            <person name="Morono Y."/>
            <person name="Uchiyama I."/>
            <person name="Ito T."/>
            <person name="Fujiyama A."/>
            <person name="Inagaki F."/>
            <person name="Takami H."/>
        </authorList>
    </citation>
    <scope>NUCLEOTIDE SEQUENCE</scope>
    <source>
        <strain evidence="1">Expedition CK06-06</strain>
    </source>
</reference>
<feature type="non-terminal residue" evidence="1">
    <location>
        <position position="64"/>
    </location>
</feature>
<feature type="non-terminal residue" evidence="1">
    <location>
        <position position="1"/>
    </location>
</feature>
<comment type="caution">
    <text evidence="1">The sequence shown here is derived from an EMBL/GenBank/DDBJ whole genome shotgun (WGS) entry which is preliminary data.</text>
</comment>
<organism evidence="1">
    <name type="scientific">marine sediment metagenome</name>
    <dbReference type="NCBI Taxonomy" id="412755"/>
    <lineage>
        <taxon>unclassified sequences</taxon>
        <taxon>metagenomes</taxon>
        <taxon>ecological metagenomes</taxon>
    </lineage>
</organism>
<gene>
    <name evidence="1" type="ORF">S12H4_62857</name>
</gene>
<proteinExistence type="predicted"/>
<name>X1UX84_9ZZZZ</name>
<dbReference type="AlphaFoldDB" id="X1UX84"/>